<feature type="chain" id="PRO_5006394049" description="DUF2147 domain-containing protein" evidence="1">
    <location>
        <begin position="23"/>
        <end position="151"/>
    </location>
</feature>
<gene>
    <name evidence="2" type="ORF">ABB29_11815</name>
</gene>
<name>A0A0R0CGV9_9GAMM</name>
<evidence type="ECO:0008006" key="4">
    <source>
        <dbReference type="Google" id="ProtNLM"/>
    </source>
</evidence>
<keyword evidence="3" id="KW-1185">Reference proteome</keyword>
<dbReference type="PATRIC" id="fig|344882.3.peg.729"/>
<evidence type="ECO:0000313" key="3">
    <source>
        <dbReference type="Proteomes" id="UP000052052"/>
    </source>
</evidence>
<evidence type="ECO:0000313" key="2">
    <source>
        <dbReference type="EMBL" id="KRG69100.1"/>
    </source>
</evidence>
<organism evidence="2 3">
    <name type="scientific">Pseudoxanthomonas dokdonensis</name>
    <dbReference type="NCBI Taxonomy" id="344882"/>
    <lineage>
        <taxon>Bacteria</taxon>
        <taxon>Pseudomonadati</taxon>
        <taxon>Pseudomonadota</taxon>
        <taxon>Gammaproteobacteria</taxon>
        <taxon>Lysobacterales</taxon>
        <taxon>Lysobacteraceae</taxon>
        <taxon>Pseudoxanthomonas</taxon>
    </lineage>
</organism>
<accession>A0A0R0CGV9</accession>
<dbReference type="RefSeq" id="WP_057659220.1">
    <property type="nucleotide sequence ID" value="NZ_LDJL01000011.1"/>
</dbReference>
<evidence type="ECO:0000256" key="1">
    <source>
        <dbReference type="SAM" id="SignalP"/>
    </source>
</evidence>
<dbReference type="EMBL" id="LDJL01000011">
    <property type="protein sequence ID" value="KRG69100.1"/>
    <property type="molecule type" value="Genomic_DNA"/>
</dbReference>
<dbReference type="Proteomes" id="UP000052052">
    <property type="component" value="Unassembled WGS sequence"/>
</dbReference>
<comment type="caution">
    <text evidence="2">The sequence shown here is derived from an EMBL/GenBank/DDBJ whole genome shotgun (WGS) entry which is preliminary data.</text>
</comment>
<protein>
    <recommendedName>
        <fullName evidence="4">DUF2147 domain-containing protein</fullName>
    </recommendedName>
</protein>
<reference evidence="2 3" key="1">
    <citation type="submission" date="2015-05" db="EMBL/GenBank/DDBJ databases">
        <title>Genome sequencing and analysis of members of genus Stenotrophomonas.</title>
        <authorList>
            <person name="Patil P.P."/>
            <person name="Midha S."/>
            <person name="Patil P.B."/>
        </authorList>
    </citation>
    <scope>NUCLEOTIDE SEQUENCE [LARGE SCALE GENOMIC DNA]</scope>
    <source>
        <strain evidence="2 3">DSM 21858</strain>
    </source>
</reference>
<keyword evidence="1" id="KW-0732">Signal</keyword>
<dbReference type="AlphaFoldDB" id="A0A0R0CGV9"/>
<feature type="signal peptide" evidence="1">
    <location>
        <begin position="1"/>
        <end position="22"/>
    </location>
</feature>
<dbReference type="Gene3D" id="2.40.128.490">
    <property type="entry name" value="Uncharacterised protein PF14869, DUF4488"/>
    <property type="match status" value="1"/>
</dbReference>
<sequence length="151" mass="17286">MRHFVTALMTACLLLPPVIGRAASPFAGTWQLVDGEYLDEHGQTIRYRDVGMQSLKVLDEANFSFTSMANGKFWSAGAGQYHHHDKVYIETPRYTSYDVPAGQRYEFRYQLQGDRWTNERWEQGRRVEREVWQRVPAAEAGTEPGPGDSSQ</sequence>
<dbReference type="OrthoDB" id="8588312at2"/>
<proteinExistence type="predicted"/>